<dbReference type="EMBL" id="MNCJ02000327">
    <property type="protein sequence ID" value="KAF5778875.1"/>
    <property type="molecule type" value="Genomic_DNA"/>
</dbReference>
<proteinExistence type="predicted"/>
<dbReference type="Gramene" id="mRNA:HanXRQr2_Chr12g0552731">
    <property type="protein sequence ID" value="CDS:HanXRQr2_Chr12g0552731.1"/>
    <property type="gene ID" value="HanXRQr2_Chr12g0552731"/>
</dbReference>
<comment type="caution">
    <text evidence="1">The sequence shown here is derived from an EMBL/GenBank/DDBJ whole genome shotgun (WGS) entry which is preliminary data.</text>
</comment>
<protein>
    <submittedName>
        <fullName evidence="1">Uncharacterized protein</fullName>
    </submittedName>
</protein>
<dbReference type="AlphaFoldDB" id="A0A9K3HI94"/>
<sequence>MTVLPRVQEKKRLELEIFEGQIGHDKHESLLLQVHESSSQNGIVHRPPTFVVPTLTHYRDLQIYKGLYYKRRENIKENSSTTINYISFF</sequence>
<dbReference type="Proteomes" id="UP000215914">
    <property type="component" value="Unassembled WGS sequence"/>
</dbReference>
<accession>A0A9K3HI94</accession>
<name>A0A9K3HI94_HELAN</name>
<keyword evidence="2" id="KW-1185">Reference proteome</keyword>
<reference evidence="1" key="1">
    <citation type="journal article" date="2017" name="Nature">
        <title>The sunflower genome provides insights into oil metabolism, flowering and Asterid evolution.</title>
        <authorList>
            <person name="Badouin H."/>
            <person name="Gouzy J."/>
            <person name="Grassa C.J."/>
            <person name="Murat F."/>
            <person name="Staton S.E."/>
            <person name="Cottret L."/>
            <person name="Lelandais-Briere C."/>
            <person name="Owens G.L."/>
            <person name="Carrere S."/>
            <person name="Mayjonade B."/>
            <person name="Legrand L."/>
            <person name="Gill N."/>
            <person name="Kane N.C."/>
            <person name="Bowers J.E."/>
            <person name="Hubner S."/>
            <person name="Bellec A."/>
            <person name="Berard A."/>
            <person name="Berges H."/>
            <person name="Blanchet N."/>
            <person name="Boniface M.C."/>
            <person name="Brunel D."/>
            <person name="Catrice O."/>
            <person name="Chaidir N."/>
            <person name="Claudel C."/>
            <person name="Donnadieu C."/>
            <person name="Faraut T."/>
            <person name="Fievet G."/>
            <person name="Helmstetter N."/>
            <person name="King M."/>
            <person name="Knapp S.J."/>
            <person name="Lai Z."/>
            <person name="Le Paslier M.C."/>
            <person name="Lippi Y."/>
            <person name="Lorenzon L."/>
            <person name="Mandel J.R."/>
            <person name="Marage G."/>
            <person name="Marchand G."/>
            <person name="Marquand E."/>
            <person name="Bret-Mestries E."/>
            <person name="Morien E."/>
            <person name="Nambeesan S."/>
            <person name="Nguyen T."/>
            <person name="Pegot-Espagnet P."/>
            <person name="Pouilly N."/>
            <person name="Raftis F."/>
            <person name="Sallet E."/>
            <person name="Schiex T."/>
            <person name="Thomas J."/>
            <person name="Vandecasteele C."/>
            <person name="Vares D."/>
            <person name="Vear F."/>
            <person name="Vautrin S."/>
            <person name="Crespi M."/>
            <person name="Mangin B."/>
            <person name="Burke J.M."/>
            <person name="Salse J."/>
            <person name="Munos S."/>
            <person name="Vincourt P."/>
            <person name="Rieseberg L.H."/>
            <person name="Langlade N.B."/>
        </authorList>
    </citation>
    <scope>NUCLEOTIDE SEQUENCE</scope>
    <source>
        <tissue evidence="1">Leaves</tissue>
    </source>
</reference>
<organism evidence="1 2">
    <name type="scientific">Helianthus annuus</name>
    <name type="common">Common sunflower</name>
    <dbReference type="NCBI Taxonomy" id="4232"/>
    <lineage>
        <taxon>Eukaryota</taxon>
        <taxon>Viridiplantae</taxon>
        <taxon>Streptophyta</taxon>
        <taxon>Embryophyta</taxon>
        <taxon>Tracheophyta</taxon>
        <taxon>Spermatophyta</taxon>
        <taxon>Magnoliopsida</taxon>
        <taxon>eudicotyledons</taxon>
        <taxon>Gunneridae</taxon>
        <taxon>Pentapetalae</taxon>
        <taxon>asterids</taxon>
        <taxon>campanulids</taxon>
        <taxon>Asterales</taxon>
        <taxon>Asteraceae</taxon>
        <taxon>Asteroideae</taxon>
        <taxon>Heliantheae alliance</taxon>
        <taxon>Heliantheae</taxon>
        <taxon>Helianthus</taxon>
    </lineage>
</organism>
<gene>
    <name evidence="1" type="ORF">HanXRQr2_Chr12g0552731</name>
</gene>
<reference evidence="1" key="2">
    <citation type="submission" date="2020-06" db="EMBL/GenBank/DDBJ databases">
        <title>Helianthus annuus Genome sequencing and assembly Release 2.</title>
        <authorList>
            <person name="Gouzy J."/>
            <person name="Langlade N."/>
            <person name="Munos S."/>
        </authorList>
    </citation>
    <scope>NUCLEOTIDE SEQUENCE</scope>
    <source>
        <tissue evidence="1">Leaves</tissue>
    </source>
</reference>
<evidence type="ECO:0000313" key="1">
    <source>
        <dbReference type="EMBL" id="KAF5778875.1"/>
    </source>
</evidence>
<evidence type="ECO:0000313" key="2">
    <source>
        <dbReference type="Proteomes" id="UP000215914"/>
    </source>
</evidence>